<dbReference type="AlphaFoldDB" id="A0A6A5VFM5"/>
<evidence type="ECO:0000313" key="2">
    <source>
        <dbReference type="Proteomes" id="UP000800036"/>
    </source>
</evidence>
<organism evidence="1 2">
    <name type="scientific">Bimuria novae-zelandiae CBS 107.79</name>
    <dbReference type="NCBI Taxonomy" id="1447943"/>
    <lineage>
        <taxon>Eukaryota</taxon>
        <taxon>Fungi</taxon>
        <taxon>Dikarya</taxon>
        <taxon>Ascomycota</taxon>
        <taxon>Pezizomycotina</taxon>
        <taxon>Dothideomycetes</taxon>
        <taxon>Pleosporomycetidae</taxon>
        <taxon>Pleosporales</taxon>
        <taxon>Massarineae</taxon>
        <taxon>Didymosphaeriaceae</taxon>
        <taxon>Bimuria</taxon>
    </lineage>
</organism>
<dbReference type="EMBL" id="ML976689">
    <property type="protein sequence ID" value="KAF1972067.1"/>
    <property type="molecule type" value="Genomic_DNA"/>
</dbReference>
<name>A0A6A5VFM5_9PLEO</name>
<keyword evidence="2" id="KW-1185">Reference proteome</keyword>
<gene>
    <name evidence="1" type="ORF">BU23DRAFT_555323</name>
</gene>
<evidence type="ECO:0000313" key="1">
    <source>
        <dbReference type="EMBL" id="KAF1972067.1"/>
    </source>
</evidence>
<reference evidence="1" key="1">
    <citation type="journal article" date="2020" name="Stud. Mycol.">
        <title>101 Dothideomycetes genomes: a test case for predicting lifestyles and emergence of pathogens.</title>
        <authorList>
            <person name="Haridas S."/>
            <person name="Albert R."/>
            <person name="Binder M."/>
            <person name="Bloem J."/>
            <person name="Labutti K."/>
            <person name="Salamov A."/>
            <person name="Andreopoulos B."/>
            <person name="Baker S."/>
            <person name="Barry K."/>
            <person name="Bills G."/>
            <person name="Bluhm B."/>
            <person name="Cannon C."/>
            <person name="Castanera R."/>
            <person name="Culley D."/>
            <person name="Daum C."/>
            <person name="Ezra D."/>
            <person name="Gonzalez J."/>
            <person name="Henrissat B."/>
            <person name="Kuo A."/>
            <person name="Liang C."/>
            <person name="Lipzen A."/>
            <person name="Lutzoni F."/>
            <person name="Magnuson J."/>
            <person name="Mondo S."/>
            <person name="Nolan M."/>
            <person name="Ohm R."/>
            <person name="Pangilinan J."/>
            <person name="Park H.-J."/>
            <person name="Ramirez L."/>
            <person name="Alfaro M."/>
            <person name="Sun H."/>
            <person name="Tritt A."/>
            <person name="Yoshinaga Y."/>
            <person name="Zwiers L.-H."/>
            <person name="Turgeon B."/>
            <person name="Goodwin S."/>
            <person name="Spatafora J."/>
            <person name="Crous P."/>
            <person name="Grigoriev I."/>
        </authorList>
    </citation>
    <scope>NUCLEOTIDE SEQUENCE</scope>
    <source>
        <strain evidence="1">CBS 107.79</strain>
    </source>
</reference>
<accession>A0A6A5VFM5</accession>
<dbReference type="Proteomes" id="UP000800036">
    <property type="component" value="Unassembled WGS sequence"/>
</dbReference>
<protein>
    <submittedName>
        <fullName evidence="1">Uncharacterized protein</fullName>
    </submittedName>
</protein>
<proteinExistence type="predicted"/>
<sequence length="63" mass="6887">MYGMPAISSGRLPSTLISKGFRVSGTTQRPLRKNRFASFSCLLSAAFVCLLSSCLPQVRSFSR</sequence>